<name>A0A8S5SUG4_9CAUD</name>
<proteinExistence type="predicted"/>
<accession>A0A8S5SUG4</accession>
<organism evidence="1">
    <name type="scientific">Siphoviridae sp. ctqPo10</name>
    <dbReference type="NCBI Taxonomy" id="2827948"/>
    <lineage>
        <taxon>Viruses</taxon>
        <taxon>Duplodnaviria</taxon>
        <taxon>Heunggongvirae</taxon>
        <taxon>Uroviricota</taxon>
        <taxon>Caudoviricetes</taxon>
    </lineage>
</organism>
<reference evidence="1" key="1">
    <citation type="journal article" date="2021" name="Proc. Natl. Acad. Sci. U.S.A.">
        <title>A Catalog of Tens of Thousands of Viruses from Human Metagenomes Reveals Hidden Associations with Chronic Diseases.</title>
        <authorList>
            <person name="Tisza M.J."/>
            <person name="Buck C.B."/>
        </authorList>
    </citation>
    <scope>NUCLEOTIDE SEQUENCE</scope>
    <source>
        <strain evidence="1">CtqPo10</strain>
    </source>
</reference>
<dbReference type="EMBL" id="BK032682">
    <property type="protein sequence ID" value="DAF54692.1"/>
    <property type="molecule type" value="Genomic_DNA"/>
</dbReference>
<protein>
    <submittedName>
        <fullName evidence="1">Uncharacterized protein</fullName>
    </submittedName>
</protein>
<evidence type="ECO:0000313" key="1">
    <source>
        <dbReference type="EMBL" id="DAF54692.1"/>
    </source>
</evidence>
<sequence length="93" mass="11229">MNGNYKKWNETICQMIDRNYNVECTGCRDDVKFNHNFINSTRDIMFYKRYRNVKLINIMGLFEQFHFQTEDGELLILPGRYIISILPVKNKEK</sequence>